<feature type="region of interest" description="Disordered" evidence="1">
    <location>
        <begin position="53"/>
        <end position="121"/>
    </location>
</feature>
<evidence type="ECO:0000256" key="1">
    <source>
        <dbReference type="SAM" id="MobiDB-lite"/>
    </source>
</evidence>
<evidence type="ECO:0000313" key="4">
    <source>
        <dbReference type="Proteomes" id="UP001058458"/>
    </source>
</evidence>
<evidence type="ECO:0000313" key="3">
    <source>
        <dbReference type="EMBL" id="UOE75311.1"/>
    </source>
</evidence>
<sequence length="121" mass="13217">MHDAWAPYFLFTEAEHALCNAHLFRELRSLHEVHQQGWARRLSDLLLEPARQRSWRSAHRRASPGARSGMGPPCPTSRFVGAFAAPQRIRNGGQGNQKAPSPSAGTENGDPSIFAGTACAV</sequence>
<feature type="domain" description="Transposase IS66 central" evidence="2">
    <location>
        <begin position="1"/>
        <end position="45"/>
    </location>
</feature>
<proteinExistence type="predicted"/>
<organism evidence="3 4">
    <name type="scientific">Parageobacillus thermoglucosidasius</name>
    <name type="common">Geobacillus thermoglucosidasius</name>
    <dbReference type="NCBI Taxonomy" id="1426"/>
    <lineage>
        <taxon>Bacteria</taxon>
        <taxon>Bacillati</taxon>
        <taxon>Bacillota</taxon>
        <taxon>Bacilli</taxon>
        <taxon>Bacillales</taxon>
        <taxon>Anoxybacillaceae</taxon>
        <taxon>Parageobacillus</taxon>
    </lineage>
</organism>
<evidence type="ECO:0000259" key="2">
    <source>
        <dbReference type="Pfam" id="PF03050"/>
    </source>
</evidence>
<dbReference type="Pfam" id="PF03050">
    <property type="entry name" value="DDE_Tnp_IS66"/>
    <property type="match status" value="1"/>
</dbReference>
<dbReference type="Proteomes" id="UP001058458">
    <property type="component" value="Chromosome"/>
</dbReference>
<accession>A0AB38QTX8</accession>
<name>A0AB38QTX8_PARTM</name>
<feature type="compositionally biased region" description="Polar residues" evidence="1">
    <location>
        <begin position="96"/>
        <end position="106"/>
    </location>
</feature>
<feature type="compositionally biased region" description="Basic residues" evidence="1">
    <location>
        <begin position="53"/>
        <end position="62"/>
    </location>
</feature>
<dbReference type="AlphaFoldDB" id="A0AB38QTX8"/>
<reference evidence="3" key="1">
    <citation type="submission" date="2020-10" db="EMBL/GenBank/DDBJ databases">
        <authorList>
            <person name="Delgado J.A."/>
            <person name="Gonzalez J.M."/>
        </authorList>
    </citation>
    <scope>NUCLEOTIDE SEQUENCE</scope>
    <source>
        <strain evidence="3">23.6</strain>
    </source>
</reference>
<dbReference type="InterPro" id="IPR004291">
    <property type="entry name" value="Transposase_IS66_central"/>
</dbReference>
<gene>
    <name evidence="3" type="ORF">IMI45_13395</name>
</gene>
<dbReference type="EMBL" id="CP063414">
    <property type="protein sequence ID" value="UOE75311.1"/>
    <property type="molecule type" value="Genomic_DNA"/>
</dbReference>
<protein>
    <submittedName>
        <fullName evidence="3">Transposase</fullName>
    </submittedName>
</protein>